<name>A0A0D0C8G3_9AGAR</name>
<dbReference type="OrthoDB" id="2962718at2759"/>
<gene>
    <name evidence="1" type="ORF">GYMLUDRAFT_110417</name>
</gene>
<keyword evidence="2" id="KW-1185">Reference proteome</keyword>
<sequence length="125" mass="14853">LPKSYKNPPIWDLLQPHLLVHWHQALESIFDGVAVTEEQLKIKFALDWVTFLMKDILISFSSVTTPNWKIFKRDLKTLFLDTIDDECGSMYKLKEIIDWITLITLHMREKLCLYDIVFKREVSKL</sequence>
<protein>
    <submittedName>
        <fullName evidence="1">Uncharacterized protein</fullName>
    </submittedName>
</protein>
<proteinExistence type="predicted"/>
<organism evidence="1 2">
    <name type="scientific">Collybiopsis luxurians FD-317 M1</name>
    <dbReference type="NCBI Taxonomy" id="944289"/>
    <lineage>
        <taxon>Eukaryota</taxon>
        <taxon>Fungi</taxon>
        <taxon>Dikarya</taxon>
        <taxon>Basidiomycota</taxon>
        <taxon>Agaricomycotina</taxon>
        <taxon>Agaricomycetes</taxon>
        <taxon>Agaricomycetidae</taxon>
        <taxon>Agaricales</taxon>
        <taxon>Marasmiineae</taxon>
        <taxon>Omphalotaceae</taxon>
        <taxon>Collybiopsis</taxon>
        <taxon>Collybiopsis luxurians</taxon>
    </lineage>
</organism>
<dbReference type="EMBL" id="KN834818">
    <property type="protein sequence ID" value="KIK54252.1"/>
    <property type="molecule type" value="Genomic_DNA"/>
</dbReference>
<dbReference type="AlphaFoldDB" id="A0A0D0C8G3"/>
<dbReference type="HOGENOM" id="CLU_127215_0_0_1"/>
<accession>A0A0D0C8G3</accession>
<evidence type="ECO:0000313" key="1">
    <source>
        <dbReference type="EMBL" id="KIK54252.1"/>
    </source>
</evidence>
<dbReference type="Proteomes" id="UP000053593">
    <property type="component" value="Unassembled WGS sequence"/>
</dbReference>
<evidence type="ECO:0000313" key="2">
    <source>
        <dbReference type="Proteomes" id="UP000053593"/>
    </source>
</evidence>
<feature type="non-terminal residue" evidence="1">
    <location>
        <position position="1"/>
    </location>
</feature>
<reference evidence="1 2" key="1">
    <citation type="submission" date="2014-04" db="EMBL/GenBank/DDBJ databases">
        <title>Evolutionary Origins and Diversification of the Mycorrhizal Mutualists.</title>
        <authorList>
            <consortium name="DOE Joint Genome Institute"/>
            <consortium name="Mycorrhizal Genomics Consortium"/>
            <person name="Kohler A."/>
            <person name="Kuo A."/>
            <person name="Nagy L.G."/>
            <person name="Floudas D."/>
            <person name="Copeland A."/>
            <person name="Barry K.W."/>
            <person name="Cichocki N."/>
            <person name="Veneault-Fourrey C."/>
            <person name="LaButti K."/>
            <person name="Lindquist E.A."/>
            <person name="Lipzen A."/>
            <person name="Lundell T."/>
            <person name="Morin E."/>
            <person name="Murat C."/>
            <person name="Riley R."/>
            <person name="Ohm R."/>
            <person name="Sun H."/>
            <person name="Tunlid A."/>
            <person name="Henrissat B."/>
            <person name="Grigoriev I.V."/>
            <person name="Hibbett D.S."/>
            <person name="Martin F."/>
        </authorList>
    </citation>
    <scope>NUCLEOTIDE SEQUENCE [LARGE SCALE GENOMIC DNA]</scope>
    <source>
        <strain evidence="1 2">FD-317 M1</strain>
    </source>
</reference>
<feature type="non-terminal residue" evidence="1">
    <location>
        <position position="125"/>
    </location>
</feature>